<protein>
    <submittedName>
        <fullName evidence="1">Uncharacterized protein</fullName>
    </submittedName>
</protein>
<proteinExistence type="predicted"/>
<reference evidence="1 2" key="1">
    <citation type="submission" date="2024-02" db="EMBL/GenBank/DDBJ databases">
        <title>High-quality chromosome-scale genome assembly of Pensacola bahiagrass (Paspalum notatum Flugge var. saurae).</title>
        <authorList>
            <person name="Vega J.M."/>
            <person name="Podio M."/>
            <person name="Orjuela J."/>
            <person name="Siena L.A."/>
            <person name="Pessino S.C."/>
            <person name="Combes M.C."/>
            <person name="Mariac C."/>
            <person name="Albertini E."/>
            <person name="Pupilli F."/>
            <person name="Ortiz J.P.A."/>
            <person name="Leblanc O."/>
        </authorList>
    </citation>
    <scope>NUCLEOTIDE SEQUENCE [LARGE SCALE GENOMIC DNA]</scope>
    <source>
        <strain evidence="1">R1</strain>
        <tissue evidence="1">Leaf</tissue>
    </source>
</reference>
<keyword evidence="2" id="KW-1185">Reference proteome</keyword>
<evidence type="ECO:0000313" key="2">
    <source>
        <dbReference type="Proteomes" id="UP001341281"/>
    </source>
</evidence>
<sequence>MALRFLAVKLTKALPLRVPGFRASKVQEDLSRKIAAALDPTKYKSGKEMFDTVQPLVVEETRSTVRLLC</sequence>
<dbReference type="EMBL" id="CP144747">
    <property type="protein sequence ID" value="WVZ61897.1"/>
    <property type="molecule type" value="Genomic_DNA"/>
</dbReference>
<evidence type="ECO:0000313" key="1">
    <source>
        <dbReference type="EMBL" id="WVZ61897.1"/>
    </source>
</evidence>
<dbReference type="Proteomes" id="UP001341281">
    <property type="component" value="Chromosome 03"/>
</dbReference>
<organism evidence="1 2">
    <name type="scientific">Paspalum notatum var. saurae</name>
    <dbReference type="NCBI Taxonomy" id="547442"/>
    <lineage>
        <taxon>Eukaryota</taxon>
        <taxon>Viridiplantae</taxon>
        <taxon>Streptophyta</taxon>
        <taxon>Embryophyta</taxon>
        <taxon>Tracheophyta</taxon>
        <taxon>Spermatophyta</taxon>
        <taxon>Magnoliopsida</taxon>
        <taxon>Liliopsida</taxon>
        <taxon>Poales</taxon>
        <taxon>Poaceae</taxon>
        <taxon>PACMAD clade</taxon>
        <taxon>Panicoideae</taxon>
        <taxon>Andropogonodae</taxon>
        <taxon>Paspaleae</taxon>
        <taxon>Paspalinae</taxon>
        <taxon>Paspalum</taxon>
    </lineage>
</organism>
<name>A0AAQ3SWD1_PASNO</name>
<dbReference type="AlphaFoldDB" id="A0AAQ3SWD1"/>
<accession>A0AAQ3SWD1</accession>
<gene>
    <name evidence="1" type="ORF">U9M48_011705</name>
</gene>